<dbReference type="Proteomes" id="UP000236732">
    <property type="component" value="Unassembled WGS sequence"/>
</dbReference>
<reference evidence="2 3" key="1">
    <citation type="submission" date="2016-10" db="EMBL/GenBank/DDBJ databases">
        <authorList>
            <person name="de Groot N.N."/>
        </authorList>
    </citation>
    <scope>NUCLEOTIDE SEQUENCE [LARGE SCALE GENOMIC DNA]</scope>
    <source>
        <strain evidence="2 3">CGMCC 4.7037</strain>
    </source>
</reference>
<dbReference type="GO" id="GO:0016301">
    <property type="term" value="F:kinase activity"/>
    <property type="evidence" value="ECO:0007669"/>
    <property type="project" value="UniProtKB-KW"/>
</dbReference>
<keyword evidence="3" id="KW-1185">Reference proteome</keyword>
<proteinExistence type="predicted"/>
<keyword evidence="2" id="KW-0808">Transferase</keyword>
<dbReference type="EMBL" id="FNVT01000015">
    <property type="protein sequence ID" value="SEH00027.1"/>
    <property type="molecule type" value="Genomic_DNA"/>
</dbReference>
<protein>
    <submittedName>
        <fullName evidence="2">Serine/threonine-protein kinase RsbT</fullName>
    </submittedName>
</protein>
<organism evidence="2 3">
    <name type="scientific">Nonomuraea solani</name>
    <dbReference type="NCBI Taxonomy" id="1144553"/>
    <lineage>
        <taxon>Bacteria</taxon>
        <taxon>Bacillati</taxon>
        <taxon>Actinomycetota</taxon>
        <taxon>Actinomycetes</taxon>
        <taxon>Streptosporangiales</taxon>
        <taxon>Streptosporangiaceae</taxon>
        <taxon>Nonomuraea</taxon>
    </lineage>
</organism>
<dbReference type="Pfam" id="PF02518">
    <property type="entry name" value="HATPase_c"/>
    <property type="match status" value="1"/>
</dbReference>
<keyword evidence="2" id="KW-0418">Kinase</keyword>
<dbReference type="SUPFAM" id="SSF55874">
    <property type="entry name" value="ATPase domain of HSP90 chaperone/DNA topoisomerase II/histidine kinase"/>
    <property type="match status" value="1"/>
</dbReference>
<dbReference type="InterPro" id="IPR036890">
    <property type="entry name" value="HATPase_C_sf"/>
</dbReference>
<dbReference type="CDD" id="cd16934">
    <property type="entry name" value="HATPase_RsbT-like"/>
    <property type="match status" value="1"/>
</dbReference>
<sequence length="133" mass="13806">MSAEREIGIASSADVVAVRQAVRSVAIEVGLSLVDQTKIVTAASELARNALVYAGGGDVRILVVENGPRRGLKLVFSDEGPGIPDLEQALTDGWTTGTGMGLGLGGSRRLVDEFDLLSAPGKGTTVTVTKWAR</sequence>
<dbReference type="AlphaFoldDB" id="A0A1H6EQA1"/>
<evidence type="ECO:0000313" key="3">
    <source>
        <dbReference type="Proteomes" id="UP000236732"/>
    </source>
</evidence>
<dbReference type="RefSeq" id="WP_103961209.1">
    <property type="nucleotide sequence ID" value="NZ_FNVT01000015.1"/>
</dbReference>
<name>A0A1H6EQA1_9ACTN</name>
<gene>
    <name evidence="2" type="ORF">SAMN05444920_1155</name>
</gene>
<evidence type="ECO:0000313" key="2">
    <source>
        <dbReference type="EMBL" id="SEH00027.1"/>
    </source>
</evidence>
<dbReference type="Gene3D" id="3.30.565.10">
    <property type="entry name" value="Histidine kinase-like ATPase, C-terminal domain"/>
    <property type="match status" value="1"/>
</dbReference>
<dbReference type="InterPro" id="IPR003594">
    <property type="entry name" value="HATPase_dom"/>
</dbReference>
<feature type="domain" description="Histidine kinase/HSP90-like ATPase" evidence="1">
    <location>
        <begin position="34"/>
        <end position="133"/>
    </location>
</feature>
<dbReference type="SMART" id="SM00387">
    <property type="entry name" value="HATPase_c"/>
    <property type="match status" value="1"/>
</dbReference>
<evidence type="ECO:0000259" key="1">
    <source>
        <dbReference type="SMART" id="SM00387"/>
    </source>
</evidence>
<dbReference type="OrthoDB" id="5769716at2"/>
<accession>A0A1H6EQA1</accession>